<dbReference type="AlphaFoldDB" id="A0AAJ0BJE3"/>
<keyword evidence="4" id="KW-1185">Reference proteome</keyword>
<evidence type="ECO:0000259" key="2">
    <source>
        <dbReference type="SMART" id="SM01111"/>
    </source>
</evidence>
<dbReference type="SUPFAM" id="SSF51322">
    <property type="entry name" value="Cyanovirin-N"/>
    <property type="match status" value="1"/>
</dbReference>
<organism evidence="3 4">
    <name type="scientific">Echria macrotheca</name>
    <dbReference type="NCBI Taxonomy" id="438768"/>
    <lineage>
        <taxon>Eukaryota</taxon>
        <taxon>Fungi</taxon>
        <taxon>Dikarya</taxon>
        <taxon>Ascomycota</taxon>
        <taxon>Pezizomycotina</taxon>
        <taxon>Sordariomycetes</taxon>
        <taxon>Sordariomycetidae</taxon>
        <taxon>Sordariales</taxon>
        <taxon>Schizotheciaceae</taxon>
        <taxon>Echria</taxon>
    </lineage>
</organism>
<dbReference type="Pfam" id="PF08881">
    <property type="entry name" value="CVNH"/>
    <property type="match status" value="1"/>
</dbReference>
<proteinExistence type="predicted"/>
<feature type="chain" id="PRO_5042524519" evidence="1">
    <location>
        <begin position="19"/>
        <end position="150"/>
    </location>
</feature>
<reference evidence="3" key="1">
    <citation type="submission" date="2023-06" db="EMBL/GenBank/DDBJ databases">
        <title>Genome-scale phylogeny and comparative genomics of the fungal order Sordariales.</title>
        <authorList>
            <consortium name="Lawrence Berkeley National Laboratory"/>
            <person name="Hensen N."/>
            <person name="Bonometti L."/>
            <person name="Westerberg I."/>
            <person name="Brannstrom I.O."/>
            <person name="Guillou S."/>
            <person name="Cros-Aarteil S."/>
            <person name="Calhoun S."/>
            <person name="Haridas S."/>
            <person name="Kuo A."/>
            <person name="Mondo S."/>
            <person name="Pangilinan J."/>
            <person name="Riley R."/>
            <person name="Labutti K."/>
            <person name="Andreopoulos B."/>
            <person name="Lipzen A."/>
            <person name="Chen C."/>
            <person name="Yanf M."/>
            <person name="Daum C."/>
            <person name="Ng V."/>
            <person name="Clum A."/>
            <person name="Steindorff A."/>
            <person name="Ohm R."/>
            <person name="Martin F."/>
            <person name="Silar P."/>
            <person name="Natvig D."/>
            <person name="Lalanne C."/>
            <person name="Gautier V."/>
            <person name="Ament-Velasquez S.L."/>
            <person name="Kruys A."/>
            <person name="Hutchinson M.I."/>
            <person name="Powell A.J."/>
            <person name="Barry K."/>
            <person name="Miller A.N."/>
            <person name="Grigoriev I.V."/>
            <person name="Debuchy R."/>
            <person name="Gladieux P."/>
            <person name="Thoren M.H."/>
            <person name="Johannesson H."/>
        </authorList>
    </citation>
    <scope>NUCLEOTIDE SEQUENCE</scope>
    <source>
        <strain evidence="3">PSN4</strain>
    </source>
</reference>
<dbReference type="SMART" id="SM01111">
    <property type="entry name" value="CVNH"/>
    <property type="match status" value="1"/>
</dbReference>
<evidence type="ECO:0000256" key="1">
    <source>
        <dbReference type="SAM" id="SignalP"/>
    </source>
</evidence>
<dbReference type="Gene3D" id="2.30.60.10">
    <property type="entry name" value="Cyanovirin-N"/>
    <property type="match status" value="1"/>
</dbReference>
<name>A0AAJ0BJE3_9PEZI</name>
<keyword evidence="1" id="KW-0732">Signal</keyword>
<dbReference type="InterPro" id="IPR036673">
    <property type="entry name" value="Cyanovirin-N_sf"/>
</dbReference>
<evidence type="ECO:0000313" key="3">
    <source>
        <dbReference type="EMBL" id="KAK1756981.1"/>
    </source>
</evidence>
<gene>
    <name evidence="3" type="ORF">QBC47DRAFT_400609</name>
</gene>
<dbReference type="InterPro" id="IPR011058">
    <property type="entry name" value="Cyanovirin-N"/>
</dbReference>
<comment type="caution">
    <text evidence="3">The sequence shown here is derived from an EMBL/GenBank/DDBJ whole genome shotgun (WGS) entry which is preliminary data.</text>
</comment>
<dbReference type="Proteomes" id="UP001239445">
    <property type="component" value="Unassembled WGS sequence"/>
</dbReference>
<evidence type="ECO:0000313" key="4">
    <source>
        <dbReference type="Proteomes" id="UP001239445"/>
    </source>
</evidence>
<protein>
    <submittedName>
        <fullName evidence="3">Cyanovirin-N</fullName>
    </submittedName>
</protein>
<accession>A0AAJ0BJE3</accession>
<feature type="domain" description="Cyanovirin-N" evidence="2">
    <location>
        <begin position="22"/>
        <end position="142"/>
    </location>
</feature>
<dbReference type="EMBL" id="MU839831">
    <property type="protein sequence ID" value="KAK1756981.1"/>
    <property type="molecule type" value="Genomic_DNA"/>
</dbReference>
<feature type="signal peptide" evidence="1">
    <location>
        <begin position="1"/>
        <end position="18"/>
    </location>
</feature>
<sequence length="150" mass="15592">MKFLSLFVLAAAGTGVLAEDGGFITSCDGSTIKVSGKYLTAKCKNILGTVACSKLDLSQCLKNSYGLLDTDPIGAGPHFSDKNQCVNCSTDPSTSGFIVGGSSQTLLHCQCNSGTGASQANWPVSFFDLDTLVSNNNGVLECFKTKATKC</sequence>